<comment type="subcellular location">
    <subcellularLocation>
        <location evidence="1">Nucleus</location>
    </subcellularLocation>
</comment>
<gene>
    <name evidence="4" type="ORF">OSTQU699_LOCUS2714</name>
</gene>
<organism evidence="4 5">
    <name type="scientific">Ostreobium quekettii</name>
    <dbReference type="NCBI Taxonomy" id="121088"/>
    <lineage>
        <taxon>Eukaryota</taxon>
        <taxon>Viridiplantae</taxon>
        <taxon>Chlorophyta</taxon>
        <taxon>core chlorophytes</taxon>
        <taxon>Ulvophyceae</taxon>
        <taxon>TCBD clade</taxon>
        <taxon>Bryopsidales</taxon>
        <taxon>Ostreobineae</taxon>
        <taxon>Ostreobiaceae</taxon>
        <taxon>Ostreobium</taxon>
    </lineage>
</organism>
<feature type="compositionally biased region" description="Low complexity" evidence="3">
    <location>
        <begin position="44"/>
        <end position="53"/>
    </location>
</feature>
<dbReference type="EMBL" id="CAJHUC010000645">
    <property type="protein sequence ID" value="CAD7697354.1"/>
    <property type="molecule type" value="Genomic_DNA"/>
</dbReference>
<protein>
    <recommendedName>
        <fullName evidence="6">Calcineurin-binding protein cabin-1</fullName>
    </recommendedName>
</protein>
<feature type="compositionally biased region" description="Basic and acidic residues" evidence="3">
    <location>
        <begin position="63"/>
        <end position="81"/>
    </location>
</feature>
<evidence type="ECO:0000256" key="3">
    <source>
        <dbReference type="SAM" id="MobiDB-lite"/>
    </source>
</evidence>
<keyword evidence="5" id="KW-1185">Reference proteome</keyword>
<evidence type="ECO:0000313" key="4">
    <source>
        <dbReference type="EMBL" id="CAD7697354.1"/>
    </source>
</evidence>
<feature type="compositionally biased region" description="Polar residues" evidence="3">
    <location>
        <begin position="1714"/>
        <end position="1724"/>
    </location>
</feature>
<reference evidence="4" key="1">
    <citation type="submission" date="2020-12" db="EMBL/GenBank/DDBJ databases">
        <authorList>
            <person name="Iha C."/>
        </authorList>
    </citation>
    <scope>NUCLEOTIDE SEQUENCE</scope>
</reference>
<dbReference type="GO" id="GO:0005634">
    <property type="term" value="C:nucleus"/>
    <property type="evidence" value="ECO:0007669"/>
    <property type="project" value="UniProtKB-SubCell"/>
</dbReference>
<sequence>MQEEVAETPPHAQGDSSEKFGPSPAGSSQVSPIQSSFTNEDASQDAAQASASDSHARQRTSKRLAEREQKRGAEKETRDAALTRNVPAMLGPIFGHMGWGALVVNGSPESAKVECMAVDGGNAREASNSKEDVMAFLSSLEDENLWDVAVRLVRRRTMSADDLEDLEPAHLVQLDNLLQPMWKYPPLCALTMAELHLDHALQSANRSERIESTEVASCLRHCERNLLTCHKEFLLGVMPVQGNGHDLDEPEVIIRYHWCRAMLLECQQKFEEAAAHYRCCLAICNDDAFEPVVLRHWKRENRIDAVAVQKKLDYAKLLGQLCDMESWKQEGRAQELIDALSPLVLAAEGATTKGRMLNRVDKIKALQLLQDAAATLRPTAIGTEMMADIVLLELLLPKLSLREDTINDHYGAAHGKVPPALAMACRKPPKNNKAIMMAMKKLLSLGEAVLQHAALPDNSIFQCFEDGDNLKLMRTVRLRVLQHLEWCYWRFQSQVKRGQDAVQLMSQRCNALCEAARAMVVFHQIDPDAGSDPQATEDLLCTLFRLLADREALLHQQGSVLKLFLMCLRAATMRKMAEYGLQPGSSTGNFPQGSPFSINSNISSEVTDDLLDALGDGIAQCLRCLYGVELGLGNHQWGGGYSSAAKDRLVMNSRDACLEVWRAVQPYLEIIASKDPKKNYKKFNACKDFLCKISKHVASEPPEAVAALRVDAFLDDPNIDEKSLLNGDLPDFLNPQSAQRMEILQNVADREVHNHLHYWSALSTVEESMDYNICTGALGENADEKIEEQVQWVKWDLVFNPTRCWSWETLGMCYKDASETLWDNAAIEVQPGAWPQHEAWIRRLERLQRWQLRCLAIARALGAKDSSVSDSDVAELDEALGEAVFNVLQCVPPQHHGKKRAIEFDAESQAKCRFALKRYMEAANVLSEEWTFMLYVGKLTWKLKEEGWENKSMDIFAQTAMFATVHGGGLVEPIYRLHATRLKLLLAGNRDWGMLTRYMFNPDTDLQTQVDKRQQAVATGGSSTESLGPLDEYLFQGVFSDCAAAMLFCFEENKYHHRALHRLADAYYRQGDLSRADGYLRQLFSRGKKSPAFFINVWMIETENYGMKRATTKRSTRTANQVCRLRPGSQGASCASIPRSLWGQRPAGVDGKIGVIDSRRKYVAALRKYIGLYLKILYRTGDLETLKSAVACLKAVGGSGGAQALKTASGTCPCLNDIAPLALGYFLILLVQKLRVLLPHPPDTPEFKPDRAAPLKEHQKSLPTCGASTPGSSPERIEHRDNGSAAPAPLRKSEEAGDICEVSRNPARMCSPGEAMPTEKDGEEEPADVCIPQEACSLLEQTYNMYFVRVCEGKSDLSWTVALQAAFEEVSQLPEPVQLTQEEVLHDLTAYAHSYPCCLRQNQDIKRLDALAGGFRKRPMAQRTKLGSAPRYRALAHTLASNALATLKALAERLAPGTPQALQAGSHNDPSGELRQLIQLAADLHRHLSGELKPKQLAGLEGIMQHLYSQWCQTTGQSINLVPPGPGAFAREPNVVRLCEAVLKLPPPKPVAAESKQDVTPPSAAALGPSGPDIGLFAAGMGSRDALQFSSAPAGGEVAPGMAESVGVEPASQRCMQEVGSFEPPPTVQQQAQGAAICQAPSAAQECIGAAEMHSLSLGTASSQEMRVAPTAMSPQLNAWGDVGNNESGSREANHVVAGADPEDMRLQQRADKQQSTSGLTNKNAVGDFDAKLAVLRGNSTSSSVDVRLDAADQMRTATEQGAKAHNVMDMNICGGGTAAGRQSSEWTGPPRVESQGAVASNVSAASGHIVQAISQILVVGKKGTLGSEAGVDGHLSQQSASVLVAQEQEIASESERDVSGPARALGDNGHPADAKLGEVGTAKGSVESRADVSSPNKESGAFSAAFSQCMKKSWG</sequence>
<dbReference type="GO" id="GO:0031491">
    <property type="term" value="F:nucleosome binding"/>
    <property type="evidence" value="ECO:0007669"/>
    <property type="project" value="TreeGrafter"/>
</dbReference>
<proteinExistence type="predicted"/>
<dbReference type="PANTHER" id="PTHR15502">
    <property type="entry name" value="CALCINEURIN-BINDING PROTEIN CABIN 1-RELATED"/>
    <property type="match status" value="1"/>
</dbReference>
<dbReference type="SMART" id="SM00028">
    <property type="entry name" value="TPR"/>
    <property type="match status" value="2"/>
</dbReference>
<evidence type="ECO:0008006" key="6">
    <source>
        <dbReference type="Google" id="ProtNLM"/>
    </source>
</evidence>
<evidence type="ECO:0000256" key="2">
    <source>
        <dbReference type="ARBA" id="ARBA00023242"/>
    </source>
</evidence>
<accession>A0A8S1IRC6</accession>
<dbReference type="OrthoDB" id="516005at2759"/>
<feature type="region of interest" description="Disordered" evidence="3">
    <location>
        <begin position="1699"/>
        <end position="1724"/>
    </location>
</feature>
<dbReference type="GO" id="GO:0006325">
    <property type="term" value="P:chromatin organization"/>
    <property type="evidence" value="ECO:0007669"/>
    <property type="project" value="InterPro"/>
</dbReference>
<feature type="compositionally biased region" description="Polar residues" evidence="3">
    <location>
        <begin position="25"/>
        <end position="40"/>
    </location>
</feature>
<name>A0A8S1IRC6_9CHLO</name>
<evidence type="ECO:0000313" key="5">
    <source>
        <dbReference type="Proteomes" id="UP000708148"/>
    </source>
</evidence>
<dbReference type="PANTHER" id="PTHR15502:SF7">
    <property type="entry name" value="CALCINEURIN-BINDING PROTEIN CABIN-1"/>
    <property type="match status" value="1"/>
</dbReference>
<dbReference type="InterPro" id="IPR033053">
    <property type="entry name" value="Hir3/CABIN1"/>
</dbReference>
<feature type="region of interest" description="Disordered" evidence="3">
    <location>
        <begin position="1257"/>
        <end position="1296"/>
    </location>
</feature>
<evidence type="ECO:0000256" key="1">
    <source>
        <dbReference type="ARBA" id="ARBA00004123"/>
    </source>
</evidence>
<keyword evidence="2" id="KW-0539">Nucleus</keyword>
<feature type="region of interest" description="Disordered" evidence="3">
    <location>
        <begin position="1851"/>
        <end position="1904"/>
    </location>
</feature>
<dbReference type="Proteomes" id="UP000708148">
    <property type="component" value="Unassembled WGS sequence"/>
</dbReference>
<dbReference type="InterPro" id="IPR019734">
    <property type="entry name" value="TPR_rpt"/>
</dbReference>
<feature type="compositionally biased region" description="Basic and acidic residues" evidence="3">
    <location>
        <begin position="1703"/>
        <end position="1713"/>
    </location>
</feature>
<feature type="region of interest" description="Disordered" evidence="3">
    <location>
        <begin position="1"/>
        <end position="83"/>
    </location>
</feature>
<comment type="caution">
    <text evidence="4">The sequence shown here is derived from an EMBL/GenBank/DDBJ whole genome shotgun (WGS) entry which is preliminary data.</text>
</comment>